<dbReference type="AlphaFoldDB" id="A0AAJ1Q2T5"/>
<evidence type="ECO:0000259" key="3">
    <source>
        <dbReference type="PROSITE" id="PS50943"/>
    </source>
</evidence>
<feature type="transmembrane region" description="Helical" evidence="2">
    <location>
        <begin position="108"/>
        <end position="128"/>
    </location>
</feature>
<name>A0AAJ1Q2T5_9LACT</name>
<dbReference type="PANTHER" id="PTHR46558:SF4">
    <property type="entry name" value="DNA-BIDING PHAGE PROTEIN"/>
    <property type="match status" value="1"/>
</dbReference>
<dbReference type="GO" id="GO:0003677">
    <property type="term" value="F:DNA binding"/>
    <property type="evidence" value="ECO:0007669"/>
    <property type="project" value="UniProtKB-KW"/>
</dbReference>
<feature type="domain" description="HTH cro/C1-type" evidence="3">
    <location>
        <begin position="7"/>
        <end position="61"/>
    </location>
</feature>
<evidence type="ECO:0000256" key="2">
    <source>
        <dbReference type="SAM" id="Phobius"/>
    </source>
</evidence>
<dbReference type="SUPFAM" id="SSF47413">
    <property type="entry name" value="lambda repressor-like DNA-binding domains"/>
    <property type="match status" value="1"/>
</dbReference>
<accession>A0AAJ1Q2T5</accession>
<dbReference type="InterPro" id="IPR001387">
    <property type="entry name" value="Cro/C1-type_HTH"/>
</dbReference>
<proteinExistence type="predicted"/>
<dbReference type="PANTHER" id="PTHR46558">
    <property type="entry name" value="TRACRIPTIONAL REGULATORY PROTEIN-RELATED-RELATED"/>
    <property type="match status" value="1"/>
</dbReference>
<dbReference type="Pfam" id="PF01381">
    <property type="entry name" value="HTH_3"/>
    <property type="match status" value="1"/>
</dbReference>
<dbReference type="InterPro" id="IPR010982">
    <property type="entry name" value="Lambda_DNA-bd_dom_sf"/>
</dbReference>
<keyword evidence="1" id="KW-0238">DNA-binding</keyword>
<dbReference type="RefSeq" id="WP_129752978.1">
    <property type="nucleotide sequence ID" value="NZ_CAUPDI010000016.1"/>
</dbReference>
<dbReference type="PROSITE" id="PS50943">
    <property type="entry name" value="HTH_CROC1"/>
    <property type="match status" value="1"/>
</dbReference>
<comment type="caution">
    <text evidence="4">The sequence shown here is derived from an EMBL/GenBank/DDBJ whole genome shotgun (WGS) entry which is preliminary data.</text>
</comment>
<evidence type="ECO:0000313" key="5">
    <source>
        <dbReference type="Proteomes" id="UP001229251"/>
    </source>
</evidence>
<dbReference type="CDD" id="cd00093">
    <property type="entry name" value="HTH_XRE"/>
    <property type="match status" value="1"/>
</dbReference>
<dbReference type="SMART" id="SM00530">
    <property type="entry name" value="HTH_XRE"/>
    <property type="match status" value="1"/>
</dbReference>
<organism evidence="4 5">
    <name type="scientific">Facklamia hominis</name>
    <dbReference type="NCBI Taxonomy" id="178214"/>
    <lineage>
        <taxon>Bacteria</taxon>
        <taxon>Bacillati</taxon>
        <taxon>Bacillota</taxon>
        <taxon>Bacilli</taxon>
        <taxon>Lactobacillales</taxon>
        <taxon>Aerococcaceae</taxon>
        <taxon>Facklamia</taxon>
    </lineage>
</organism>
<feature type="transmembrane region" description="Helical" evidence="2">
    <location>
        <begin position="84"/>
        <end position="102"/>
    </location>
</feature>
<reference evidence="4" key="1">
    <citation type="submission" date="2023-05" db="EMBL/GenBank/DDBJ databases">
        <title>Cataloging the Phylogenetic Diversity of Human Bladder Bacteria.</title>
        <authorList>
            <person name="Du J."/>
        </authorList>
    </citation>
    <scope>NUCLEOTIDE SEQUENCE</scope>
    <source>
        <strain evidence="4">UMB1231</strain>
    </source>
</reference>
<dbReference type="EMBL" id="JASOOE010000002">
    <property type="protein sequence ID" value="MDK7186622.1"/>
    <property type="molecule type" value="Genomic_DNA"/>
</dbReference>
<sequence>MTIGSLLKEARLKSKLTQEEVAESLGVSRQSISNWENNKTYPDVLNVIALSDLYQVSLDVLLKGSADYMQHLNESTDVVKSNKLLIRVVLFALLGIFFVLAISRWIPFQLALSIVFVLSLLVAGLIYLEIIQRF</sequence>
<keyword evidence="2" id="KW-1133">Transmembrane helix</keyword>
<keyword evidence="2" id="KW-0472">Membrane</keyword>
<dbReference type="Gene3D" id="1.10.260.40">
    <property type="entry name" value="lambda repressor-like DNA-binding domains"/>
    <property type="match status" value="1"/>
</dbReference>
<evidence type="ECO:0000256" key="1">
    <source>
        <dbReference type="ARBA" id="ARBA00023125"/>
    </source>
</evidence>
<keyword evidence="2" id="KW-0812">Transmembrane</keyword>
<dbReference type="Proteomes" id="UP001229251">
    <property type="component" value="Unassembled WGS sequence"/>
</dbReference>
<gene>
    <name evidence="4" type="ORF">QP433_01350</name>
</gene>
<protein>
    <submittedName>
        <fullName evidence="4">Helix-turn-helix transcriptional regulator</fullName>
    </submittedName>
</protein>
<evidence type="ECO:0000313" key="4">
    <source>
        <dbReference type="EMBL" id="MDK7186622.1"/>
    </source>
</evidence>